<evidence type="ECO:0000313" key="1">
    <source>
        <dbReference type="EMBL" id="KAJ8624614.1"/>
    </source>
</evidence>
<evidence type="ECO:0000313" key="2">
    <source>
        <dbReference type="Proteomes" id="UP001234297"/>
    </source>
</evidence>
<dbReference type="Proteomes" id="UP001234297">
    <property type="component" value="Chromosome 11"/>
</dbReference>
<keyword evidence="2" id="KW-1185">Reference proteome</keyword>
<comment type="caution">
    <text evidence="1">The sequence shown here is derived from an EMBL/GenBank/DDBJ whole genome shotgun (WGS) entry which is preliminary data.</text>
</comment>
<gene>
    <name evidence="1" type="ORF">MRB53_033144</name>
</gene>
<reference evidence="1 2" key="1">
    <citation type="journal article" date="2022" name="Hortic Res">
        <title>A haplotype resolved chromosomal level avocado genome allows analysis of novel avocado genes.</title>
        <authorList>
            <person name="Nath O."/>
            <person name="Fletcher S.J."/>
            <person name="Hayward A."/>
            <person name="Shaw L.M."/>
            <person name="Masouleh A.K."/>
            <person name="Furtado A."/>
            <person name="Henry R.J."/>
            <person name="Mitter N."/>
        </authorList>
    </citation>
    <scope>NUCLEOTIDE SEQUENCE [LARGE SCALE GENOMIC DNA]</scope>
    <source>
        <strain evidence="2">cv. Hass</strain>
    </source>
</reference>
<dbReference type="EMBL" id="CM056819">
    <property type="protein sequence ID" value="KAJ8624614.1"/>
    <property type="molecule type" value="Genomic_DNA"/>
</dbReference>
<proteinExistence type="predicted"/>
<sequence length="197" mass="21045">MGLLPRTQCSERKDSRKKKGFGPSFIIARLRKSREGEAGQKCRPMKVMLVEMMLGDDTNENGRCRQQRGSGGSDGLNKVGRKRGGKPEGLGIGCWGFGAGVNGRGRVMGFRDLSVGNGVRLGRDGYGCDLGDRGQRGVEDALVIEGERFDSGGTGPEMSWDGQRVVLLRMGVGEEEKIRVVGMGRGSGNGVAALGLR</sequence>
<name>A0ACC2KV09_PERAE</name>
<protein>
    <submittedName>
        <fullName evidence="1">Uncharacterized protein</fullName>
    </submittedName>
</protein>
<accession>A0ACC2KV09</accession>
<organism evidence="1 2">
    <name type="scientific">Persea americana</name>
    <name type="common">Avocado</name>
    <dbReference type="NCBI Taxonomy" id="3435"/>
    <lineage>
        <taxon>Eukaryota</taxon>
        <taxon>Viridiplantae</taxon>
        <taxon>Streptophyta</taxon>
        <taxon>Embryophyta</taxon>
        <taxon>Tracheophyta</taxon>
        <taxon>Spermatophyta</taxon>
        <taxon>Magnoliopsida</taxon>
        <taxon>Magnoliidae</taxon>
        <taxon>Laurales</taxon>
        <taxon>Lauraceae</taxon>
        <taxon>Persea</taxon>
    </lineage>
</organism>